<evidence type="ECO:0000259" key="8">
    <source>
        <dbReference type="PROSITE" id="PS50928"/>
    </source>
</evidence>
<dbReference type="CDD" id="cd06261">
    <property type="entry name" value="TM_PBP2"/>
    <property type="match status" value="1"/>
</dbReference>
<evidence type="ECO:0000256" key="5">
    <source>
        <dbReference type="ARBA" id="ARBA00022989"/>
    </source>
</evidence>
<evidence type="ECO:0000256" key="1">
    <source>
        <dbReference type="ARBA" id="ARBA00004651"/>
    </source>
</evidence>
<dbReference type="PANTHER" id="PTHR30193:SF18">
    <property type="entry name" value="OSMOPROTECTIVE COMPOUNDS UPTAKE PERMEASE PROTEIN GGTC"/>
    <property type="match status" value="1"/>
</dbReference>
<gene>
    <name evidence="9" type="ORF">E4U02_05730</name>
</gene>
<dbReference type="PROSITE" id="PS50928">
    <property type="entry name" value="ABC_TM1"/>
    <property type="match status" value="1"/>
</dbReference>
<dbReference type="SUPFAM" id="SSF161098">
    <property type="entry name" value="MetI-like"/>
    <property type="match status" value="1"/>
</dbReference>
<protein>
    <submittedName>
        <fullName evidence="9">Sugar ABC transporter permease</fullName>
    </submittedName>
</protein>
<reference evidence="9 10" key="1">
    <citation type="submission" date="2019-03" db="EMBL/GenBank/DDBJ databases">
        <title>Diversity of the mouse oral microbiome.</title>
        <authorList>
            <person name="Joseph S."/>
            <person name="Aduse-Opoku J."/>
            <person name="Curtis M."/>
            <person name="Wade W."/>
            <person name="Hashim A."/>
        </authorList>
    </citation>
    <scope>NUCLEOTIDE SEQUENCE [LARGE SCALE GENOMIC DNA]</scope>
    <source>
        <strain evidence="9 10">P1012</strain>
    </source>
</reference>
<feature type="transmembrane region" description="Helical" evidence="7">
    <location>
        <begin position="98"/>
        <end position="118"/>
    </location>
</feature>
<feature type="transmembrane region" description="Helical" evidence="7">
    <location>
        <begin position="156"/>
        <end position="176"/>
    </location>
</feature>
<dbReference type="InterPro" id="IPR051393">
    <property type="entry name" value="ABC_transporter_permease"/>
</dbReference>
<dbReference type="Proteomes" id="UP000298358">
    <property type="component" value="Unassembled WGS sequence"/>
</dbReference>
<dbReference type="PANTHER" id="PTHR30193">
    <property type="entry name" value="ABC TRANSPORTER PERMEASE PROTEIN"/>
    <property type="match status" value="1"/>
</dbReference>
<feature type="transmembrane region" description="Helical" evidence="7">
    <location>
        <begin position="188"/>
        <end position="207"/>
    </location>
</feature>
<proteinExistence type="inferred from homology"/>
<evidence type="ECO:0000256" key="7">
    <source>
        <dbReference type="RuleBase" id="RU363032"/>
    </source>
</evidence>
<dbReference type="GO" id="GO:0005886">
    <property type="term" value="C:plasma membrane"/>
    <property type="evidence" value="ECO:0007669"/>
    <property type="project" value="UniProtKB-SubCell"/>
</dbReference>
<feature type="transmembrane region" description="Helical" evidence="7">
    <location>
        <begin position="244"/>
        <end position="267"/>
    </location>
</feature>
<comment type="subcellular location">
    <subcellularLocation>
        <location evidence="1 7">Cell membrane</location>
        <topology evidence="1 7">Multi-pass membrane protein</topology>
    </subcellularLocation>
</comment>
<evidence type="ECO:0000256" key="3">
    <source>
        <dbReference type="ARBA" id="ARBA00022475"/>
    </source>
</evidence>
<keyword evidence="5 7" id="KW-1133">Transmembrane helix</keyword>
<dbReference type="EMBL" id="SPQB01000009">
    <property type="protein sequence ID" value="TFU33377.1"/>
    <property type="molecule type" value="Genomic_DNA"/>
</dbReference>
<dbReference type="InterPro" id="IPR035906">
    <property type="entry name" value="MetI-like_sf"/>
</dbReference>
<keyword evidence="6 7" id="KW-0472">Membrane</keyword>
<evidence type="ECO:0000313" key="9">
    <source>
        <dbReference type="EMBL" id="TFU33377.1"/>
    </source>
</evidence>
<feature type="transmembrane region" description="Helical" evidence="7">
    <location>
        <begin position="14"/>
        <end position="35"/>
    </location>
</feature>
<dbReference type="InterPro" id="IPR000515">
    <property type="entry name" value="MetI-like"/>
</dbReference>
<evidence type="ECO:0000313" key="10">
    <source>
        <dbReference type="Proteomes" id="UP000298358"/>
    </source>
</evidence>
<name>A0A4Y9FWJ0_9MICO</name>
<dbReference type="Pfam" id="PF00528">
    <property type="entry name" value="BPD_transp_1"/>
    <property type="match status" value="1"/>
</dbReference>
<dbReference type="Gene3D" id="1.10.3720.10">
    <property type="entry name" value="MetI-like"/>
    <property type="match status" value="1"/>
</dbReference>
<keyword evidence="4 7" id="KW-0812">Transmembrane</keyword>
<accession>A0A4Y9FWJ0</accession>
<sequence length="377" mass="41880">MASFLTWLSTLSPWLEIPIIIGVFVAAVGILLFFIEIAPRAGRMYTIIRLAACVLIPLGIMWALQSYTWAIIAAGVLGALFFWLDLRSRDGAGTLFQLFGFLAPALILLLVGLVFPVIQTFAQSMMNSRGTAFVGFDNFLWIFTQPQGIRTVVNTIVWVLIAPVLSTVIGLVYAYFIDKTRGERVYKILVFLPMAISFVGASIIWRFMYTARPADAEQIGFVNQLIVWLGGSPVPFLQVQPWNTLFLIIVFVWIYTGFAMVVLSAAIKGVPTEQLEAAELDGANGFERFMNVVVPGIRPSLIVVLTTIAIASMKIFDIVRTMTAGANNTSVLANEMYQQFRSFEPGRSAAYAVILFILVLPLVIYNARQLRAQREVR</sequence>
<feature type="transmembrane region" description="Helical" evidence="7">
    <location>
        <begin position="69"/>
        <end position="86"/>
    </location>
</feature>
<keyword evidence="3" id="KW-1003">Cell membrane</keyword>
<dbReference type="OrthoDB" id="3515028at2"/>
<evidence type="ECO:0000256" key="6">
    <source>
        <dbReference type="ARBA" id="ARBA00023136"/>
    </source>
</evidence>
<dbReference type="GO" id="GO:0055085">
    <property type="term" value="P:transmembrane transport"/>
    <property type="evidence" value="ECO:0007669"/>
    <property type="project" value="InterPro"/>
</dbReference>
<comment type="similarity">
    <text evidence="7">Belongs to the binding-protein-dependent transport system permease family.</text>
</comment>
<dbReference type="AlphaFoldDB" id="A0A4Y9FWJ0"/>
<keyword evidence="10" id="KW-1185">Reference proteome</keyword>
<feature type="domain" description="ABC transmembrane type-1" evidence="8">
    <location>
        <begin position="152"/>
        <end position="366"/>
    </location>
</feature>
<keyword evidence="2 7" id="KW-0813">Transport</keyword>
<organism evidence="9 10">
    <name type="scientific">Microbacterium paludicola</name>
    <dbReference type="NCBI Taxonomy" id="300019"/>
    <lineage>
        <taxon>Bacteria</taxon>
        <taxon>Bacillati</taxon>
        <taxon>Actinomycetota</taxon>
        <taxon>Actinomycetes</taxon>
        <taxon>Micrococcales</taxon>
        <taxon>Microbacteriaceae</taxon>
        <taxon>Microbacterium</taxon>
    </lineage>
</organism>
<evidence type="ECO:0000256" key="2">
    <source>
        <dbReference type="ARBA" id="ARBA00022448"/>
    </source>
</evidence>
<feature type="transmembrane region" description="Helical" evidence="7">
    <location>
        <begin position="349"/>
        <end position="367"/>
    </location>
</feature>
<evidence type="ECO:0000256" key="4">
    <source>
        <dbReference type="ARBA" id="ARBA00022692"/>
    </source>
</evidence>
<feature type="transmembrane region" description="Helical" evidence="7">
    <location>
        <begin position="47"/>
        <end position="63"/>
    </location>
</feature>
<comment type="caution">
    <text evidence="9">The sequence shown here is derived from an EMBL/GenBank/DDBJ whole genome shotgun (WGS) entry which is preliminary data.</text>
</comment>